<name>A0A3N4LWQ7_9PEZI</name>
<sequence>MSAAMMSISADYLHLRNMLFDLSKPVTENLRCHCKFHRQYLLPCRHIFHLDTQAKVLTPLQWEAYIGMFAECGMEVYETVGTVWVEEEGSGRNFERANIVIRVRESLSRCNSSSIRHMR</sequence>
<dbReference type="OrthoDB" id="5330842at2759"/>
<evidence type="ECO:0000313" key="2">
    <source>
        <dbReference type="Proteomes" id="UP000267821"/>
    </source>
</evidence>
<proteinExistence type="predicted"/>
<evidence type="ECO:0000313" key="1">
    <source>
        <dbReference type="EMBL" id="RPB25091.1"/>
    </source>
</evidence>
<dbReference type="InParanoid" id="A0A3N4LWQ7"/>
<keyword evidence="2" id="KW-1185">Reference proteome</keyword>
<reference evidence="1 2" key="1">
    <citation type="journal article" date="2018" name="Nat. Ecol. Evol.">
        <title>Pezizomycetes genomes reveal the molecular basis of ectomycorrhizal truffle lifestyle.</title>
        <authorList>
            <person name="Murat C."/>
            <person name="Payen T."/>
            <person name="Noel B."/>
            <person name="Kuo A."/>
            <person name="Morin E."/>
            <person name="Chen J."/>
            <person name="Kohler A."/>
            <person name="Krizsan K."/>
            <person name="Balestrini R."/>
            <person name="Da Silva C."/>
            <person name="Montanini B."/>
            <person name="Hainaut M."/>
            <person name="Levati E."/>
            <person name="Barry K.W."/>
            <person name="Belfiori B."/>
            <person name="Cichocki N."/>
            <person name="Clum A."/>
            <person name="Dockter R.B."/>
            <person name="Fauchery L."/>
            <person name="Guy J."/>
            <person name="Iotti M."/>
            <person name="Le Tacon F."/>
            <person name="Lindquist E.A."/>
            <person name="Lipzen A."/>
            <person name="Malagnac F."/>
            <person name="Mello A."/>
            <person name="Molinier V."/>
            <person name="Miyauchi S."/>
            <person name="Poulain J."/>
            <person name="Riccioni C."/>
            <person name="Rubini A."/>
            <person name="Sitrit Y."/>
            <person name="Splivallo R."/>
            <person name="Traeger S."/>
            <person name="Wang M."/>
            <person name="Zifcakova L."/>
            <person name="Wipf D."/>
            <person name="Zambonelli A."/>
            <person name="Paolocci F."/>
            <person name="Nowrousian M."/>
            <person name="Ottonello S."/>
            <person name="Baldrian P."/>
            <person name="Spatafora J.W."/>
            <person name="Henrissat B."/>
            <person name="Nagy L.G."/>
            <person name="Aury J.M."/>
            <person name="Wincker P."/>
            <person name="Grigoriev I.V."/>
            <person name="Bonfante P."/>
            <person name="Martin F.M."/>
        </authorList>
    </citation>
    <scope>NUCLEOTIDE SEQUENCE [LARGE SCALE GENOMIC DNA]</scope>
    <source>
        <strain evidence="1 2">ATCC MYA-4762</strain>
    </source>
</reference>
<accession>A0A3N4LWQ7</accession>
<dbReference type="EMBL" id="ML121539">
    <property type="protein sequence ID" value="RPB25091.1"/>
    <property type="molecule type" value="Genomic_DNA"/>
</dbReference>
<organism evidence="1 2">
    <name type="scientific">Terfezia boudieri ATCC MYA-4762</name>
    <dbReference type="NCBI Taxonomy" id="1051890"/>
    <lineage>
        <taxon>Eukaryota</taxon>
        <taxon>Fungi</taxon>
        <taxon>Dikarya</taxon>
        <taxon>Ascomycota</taxon>
        <taxon>Pezizomycotina</taxon>
        <taxon>Pezizomycetes</taxon>
        <taxon>Pezizales</taxon>
        <taxon>Pezizaceae</taxon>
        <taxon>Terfezia</taxon>
    </lineage>
</organism>
<dbReference type="Proteomes" id="UP000267821">
    <property type="component" value="Unassembled WGS sequence"/>
</dbReference>
<protein>
    <submittedName>
        <fullName evidence="1">Uncharacterized protein</fullName>
    </submittedName>
</protein>
<dbReference type="AlphaFoldDB" id="A0A3N4LWQ7"/>
<gene>
    <name evidence="1" type="ORF">L211DRAFT_136936</name>
</gene>